<gene>
    <name evidence="1" type="ORF">J4Q44_G00223270</name>
</gene>
<reference evidence="1 2" key="1">
    <citation type="submission" date="2021-04" db="EMBL/GenBank/DDBJ databases">
        <authorList>
            <person name="De Guttry C."/>
            <person name="Zahm M."/>
            <person name="Klopp C."/>
            <person name="Cabau C."/>
            <person name="Louis A."/>
            <person name="Berthelot C."/>
            <person name="Parey E."/>
            <person name="Roest Crollius H."/>
            <person name="Montfort J."/>
            <person name="Robinson-Rechavi M."/>
            <person name="Bucao C."/>
            <person name="Bouchez O."/>
            <person name="Gislard M."/>
            <person name="Lluch J."/>
            <person name="Milhes M."/>
            <person name="Lampietro C."/>
            <person name="Lopez Roques C."/>
            <person name="Donnadieu C."/>
            <person name="Braasch I."/>
            <person name="Desvignes T."/>
            <person name="Postlethwait J."/>
            <person name="Bobe J."/>
            <person name="Wedekind C."/>
            <person name="Guiguen Y."/>
        </authorList>
    </citation>
    <scope>NUCLEOTIDE SEQUENCE [LARGE SCALE GENOMIC DNA]</scope>
    <source>
        <strain evidence="1">Cs_M1</strain>
        <tissue evidence="1">Blood</tissue>
    </source>
</reference>
<sequence>MVCTVGRREEEVLVDRVGRWVFGRAKWDQFQELSEQVMAWVDMTGDVDSMNYWHSDCERGATETEYSKDLQSLLTNYLRSLQSTEK</sequence>
<name>A0AAN8L9F9_9TELE</name>
<proteinExistence type="predicted"/>
<evidence type="ECO:0000313" key="2">
    <source>
        <dbReference type="Proteomes" id="UP001356427"/>
    </source>
</evidence>
<keyword evidence="2" id="KW-1185">Reference proteome</keyword>
<comment type="caution">
    <text evidence="1">The sequence shown here is derived from an EMBL/GenBank/DDBJ whole genome shotgun (WGS) entry which is preliminary data.</text>
</comment>
<protein>
    <submittedName>
        <fullName evidence="1">Uncharacterized protein</fullName>
    </submittedName>
</protein>
<dbReference type="Proteomes" id="UP001356427">
    <property type="component" value="Unassembled WGS sequence"/>
</dbReference>
<evidence type="ECO:0000313" key="1">
    <source>
        <dbReference type="EMBL" id="KAK6307179.1"/>
    </source>
</evidence>
<organism evidence="1 2">
    <name type="scientific">Coregonus suidteri</name>
    <dbReference type="NCBI Taxonomy" id="861788"/>
    <lineage>
        <taxon>Eukaryota</taxon>
        <taxon>Metazoa</taxon>
        <taxon>Chordata</taxon>
        <taxon>Craniata</taxon>
        <taxon>Vertebrata</taxon>
        <taxon>Euteleostomi</taxon>
        <taxon>Actinopterygii</taxon>
        <taxon>Neopterygii</taxon>
        <taxon>Teleostei</taxon>
        <taxon>Protacanthopterygii</taxon>
        <taxon>Salmoniformes</taxon>
        <taxon>Salmonidae</taxon>
        <taxon>Coregoninae</taxon>
        <taxon>Coregonus</taxon>
    </lineage>
</organism>
<dbReference type="EMBL" id="JAGTTL010000020">
    <property type="protein sequence ID" value="KAK6307179.1"/>
    <property type="molecule type" value="Genomic_DNA"/>
</dbReference>
<dbReference type="AlphaFoldDB" id="A0AAN8L9F9"/>
<accession>A0AAN8L9F9</accession>